<feature type="region of interest" description="Disordered" evidence="2">
    <location>
        <begin position="1"/>
        <end position="50"/>
    </location>
</feature>
<feature type="compositionally biased region" description="Basic residues" evidence="2">
    <location>
        <begin position="10"/>
        <end position="25"/>
    </location>
</feature>
<feature type="transmembrane region" description="Helical" evidence="3">
    <location>
        <begin position="73"/>
        <end position="97"/>
    </location>
</feature>
<dbReference type="Proteomes" id="UP001321542">
    <property type="component" value="Chromosome"/>
</dbReference>
<evidence type="ECO:0000256" key="1">
    <source>
        <dbReference type="SAM" id="Coils"/>
    </source>
</evidence>
<protein>
    <recommendedName>
        <fullName evidence="6">DUF3761 domain-containing protein</fullName>
    </recommendedName>
</protein>
<evidence type="ECO:0000313" key="5">
    <source>
        <dbReference type="Proteomes" id="UP001321542"/>
    </source>
</evidence>
<feature type="coiled-coil region" evidence="1">
    <location>
        <begin position="50"/>
        <end position="77"/>
    </location>
</feature>
<keyword evidence="3" id="KW-0472">Membrane</keyword>
<reference evidence="4 5" key="1">
    <citation type="journal article" date="2010" name="ChemBioChem">
        <title>Cloning and characterization of the biosynthetic gene cluster of 16-membered macrolide antibiotic FD-891: involvement of a dual functional cytochrome P450 monooxygenase catalyzing epoxidation and hydroxylation.</title>
        <authorList>
            <person name="Kudo F."/>
            <person name="Motegi A."/>
            <person name="Mizoue K."/>
            <person name="Eguchi T."/>
        </authorList>
    </citation>
    <scope>NUCLEOTIDE SEQUENCE [LARGE SCALE GENOMIC DNA]</scope>
    <source>
        <strain evidence="4 5">A-8890</strain>
    </source>
</reference>
<keyword evidence="1" id="KW-0175">Coiled coil</keyword>
<accession>A0ABM7FGB0</accession>
<evidence type="ECO:0008006" key="6">
    <source>
        <dbReference type="Google" id="ProtNLM"/>
    </source>
</evidence>
<evidence type="ECO:0000256" key="3">
    <source>
        <dbReference type="SAM" id="Phobius"/>
    </source>
</evidence>
<organism evidence="4 5">
    <name type="scientific">Streptomyces graminofaciens</name>
    <dbReference type="NCBI Taxonomy" id="68212"/>
    <lineage>
        <taxon>Bacteria</taxon>
        <taxon>Bacillati</taxon>
        <taxon>Actinomycetota</taxon>
        <taxon>Actinomycetes</taxon>
        <taxon>Kitasatosporales</taxon>
        <taxon>Streptomycetaceae</taxon>
        <taxon>Streptomyces</taxon>
    </lineage>
</organism>
<dbReference type="EMBL" id="AP018448">
    <property type="protein sequence ID" value="BBC35164.1"/>
    <property type="molecule type" value="Genomic_DNA"/>
</dbReference>
<evidence type="ECO:0000313" key="4">
    <source>
        <dbReference type="EMBL" id="BBC35164.1"/>
    </source>
</evidence>
<keyword evidence="3" id="KW-1133">Transmembrane helix</keyword>
<keyword evidence="5" id="KW-1185">Reference proteome</keyword>
<reference evidence="4 5" key="2">
    <citation type="journal article" date="2023" name="ChemBioChem">
        <title>Acyltransferase Domain Exchange between Two Independent Type I Polyketide Synthases in the Same Producer Strain of Macrolide Antibiotics.</title>
        <authorList>
            <person name="Kudo F."/>
            <person name="Kishikawa K."/>
            <person name="Tsuboi K."/>
            <person name="Kido T."/>
            <person name="Usui T."/>
            <person name="Hashimoto J."/>
            <person name="Shin-Ya K."/>
            <person name="Miyanaga A."/>
            <person name="Eguchi T."/>
        </authorList>
    </citation>
    <scope>NUCLEOTIDE SEQUENCE [LARGE SCALE GENOMIC DNA]</scope>
    <source>
        <strain evidence="4 5">A-8890</strain>
    </source>
</reference>
<sequence length="248" mass="26876">MPGMPTRYDRSRRRRAAARCGRPTKKGSPCKLPPEIGKGCRHHATGAEREAAAQEARARAERARQRAERERRAILTVVALVTVAVFTGLGVGIWNGWKDDEHESMCQPHRTQALALSDKARAVRIPLVFAGDPNISILQLGTEFPDDLGSLDATSATELDISSAYSEKRDLAGQAARVVLDHRECFGADFAAAASRIERAPTEVRRVEMPSPAHCADGWPSTSIGRRGACSHHGGVVPAQPWATLLFG</sequence>
<gene>
    <name evidence="4" type="ORF">SGFS_064580</name>
</gene>
<evidence type="ECO:0000256" key="2">
    <source>
        <dbReference type="SAM" id="MobiDB-lite"/>
    </source>
</evidence>
<keyword evidence="3" id="KW-0812">Transmembrane</keyword>
<name>A0ABM7FGB0_9ACTN</name>
<proteinExistence type="predicted"/>